<dbReference type="EMBL" id="PSQE01000001">
    <property type="protein sequence ID" value="RHN80150.1"/>
    <property type="molecule type" value="Genomic_DNA"/>
</dbReference>
<reference evidence="1" key="1">
    <citation type="journal article" date="2018" name="Nat. Plants">
        <title>Whole-genome landscape of Medicago truncatula symbiotic genes.</title>
        <authorList>
            <person name="Pecrix Y."/>
            <person name="Gamas P."/>
            <person name="Carrere S."/>
        </authorList>
    </citation>
    <scope>NUCLEOTIDE SEQUENCE</scope>
    <source>
        <tissue evidence="1">Leaves</tissue>
    </source>
</reference>
<organism evidence="1">
    <name type="scientific">Medicago truncatula</name>
    <name type="common">Barrel medic</name>
    <name type="synonym">Medicago tribuloides</name>
    <dbReference type="NCBI Taxonomy" id="3880"/>
    <lineage>
        <taxon>Eukaryota</taxon>
        <taxon>Viridiplantae</taxon>
        <taxon>Streptophyta</taxon>
        <taxon>Embryophyta</taxon>
        <taxon>Tracheophyta</taxon>
        <taxon>Spermatophyta</taxon>
        <taxon>Magnoliopsida</taxon>
        <taxon>eudicotyledons</taxon>
        <taxon>Gunneridae</taxon>
        <taxon>Pentapetalae</taxon>
        <taxon>rosids</taxon>
        <taxon>fabids</taxon>
        <taxon>Fabales</taxon>
        <taxon>Fabaceae</taxon>
        <taxon>Papilionoideae</taxon>
        <taxon>50 kb inversion clade</taxon>
        <taxon>NPAAA clade</taxon>
        <taxon>Hologalegina</taxon>
        <taxon>IRL clade</taxon>
        <taxon>Trifolieae</taxon>
        <taxon>Medicago</taxon>
    </lineage>
</organism>
<dbReference type="Proteomes" id="UP000265566">
    <property type="component" value="Chromosome 1"/>
</dbReference>
<proteinExistence type="predicted"/>
<gene>
    <name evidence="1" type="ORF">MtrunA17_Chr1g0185151</name>
</gene>
<evidence type="ECO:0000313" key="1">
    <source>
        <dbReference type="EMBL" id="RHN80150.1"/>
    </source>
</evidence>
<protein>
    <submittedName>
        <fullName evidence="1">Uncharacterized protein</fullName>
    </submittedName>
</protein>
<name>A0A396JPC7_MEDTR</name>
<comment type="caution">
    <text evidence="1">The sequence shown here is derived from an EMBL/GenBank/DDBJ whole genome shotgun (WGS) entry which is preliminary data.</text>
</comment>
<dbReference type="AlphaFoldDB" id="A0A396JPC7"/>
<accession>A0A396JPC7</accession>
<sequence length="55" mass="6182">MAFSHTIIRLNLVSGRLGCSRCNRSEVIPLADFCKQIPAGQIMGNLHPRFQCSFF</sequence>
<dbReference type="Gramene" id="rna4040">
    <property type="protein sequence ID" value="RHN80150.1"/>
    <property type="gene ID" value="gene4040"/>
</dbReference>